<feature type="domain" description="Fibronectin type-III" evidence="2">
    <location>
        <begin position="1268"/>
        <end position="1360"/>
    </location>
</feature>
<dbReference type="NCBIfam" id="TIGR04183">
    <property type="entry name" value="Por_Secre_tail"/>
    <property type="match status" value="1"/>
</dbReference>
<gene>
    <name evidence="3" type="ORF">HGP29_09010</name>
</gene>
<dbReference type="InterPro" id="IPR003961">
    <property type="entry name" value="FN3_dom"/>
</dbReference>
<dbReference type="PROSITE" id="PS50853">
    <property type="entry name" value="FN3"/>
    <property type="match status" value="4"/>
</dbReference>
<dbReference type="Pfam" id="PF18962">
    <property type="entry name" value="Por_Secre_tail"/>
    <property type="match status" value="1"/>
</dbReference>
<dbReference type="Gene3D" id="2.60.40.10">
    <property type="entry name" value="Immunoglobulins"/>
    <property type="match status" value="8"/>
</dbReference>
<feature type="domain" description="Fibronectin type-III" evidence="2">
    <location>
        <begin position="1638"/>
        <end position="1731"/>
    </location>
</feature>
<dbReference type="PANTHER" id="PTHR46708:SF2">
    <property type="entry name" value="FIBRONECTIN TYPE-III DOMAIN-CONTAINING PROTEIN"/>
    <property type="match status" value="1"/>
</dbReference>
<name>A0A7X8SJE1_9BACT</name>
<dbReference type="Proteomes" id="UP000585050">
    <property type="component" value="Unassembled WGS sequence"/>
</dbReference>
<evidence type="ECO:0000259" key="2">
    <source>
        <dbReference type="PROSITE" id="PS50853"/>
    </source>
</evidence>
<dbReference type="Gene3D" id="2.130.10.10">
    <property type="entry name" value="YVTN repeat-like/Quinoprotein amine dehydrogenase"/>
    <property type="match status" value="3"/>
</dbReference>
<dbReference type="InterPro" id="IPR015943">
    <property type="entry name" value="WD40/YVTN_repeat-like_dom_sf"/>
</dbReference>
<reference evidence="3 4" key="1">
    <citation type="submission" date="2020-04" db="EMBL/GenBank/DDBJ databases">
        <title>Flammeovirga sp. SR4, a novel species isolated from seawater.</title>
        <authorList>
            <person name="Wang X."/>
        </authorList>
    </citation>
    <scope>NUCLEOTIDE SEQUENCE [LARGE SCALE GENOMIC DNA]</scope>
    <source>
        <strain evidence="3 4">SR4</strain>
    </source>
</reference>
<dbReference type="InterPro" id="IPR036116">
    <property type="entry name" value="FN3_sf"/>
</dbReference>
<dbReference type="CDD" id="cd00063">
    <property type="entry name" value="FN3"/>
    <property type="match status" value="3"/>
</dbReference>
<keyword evidence="1" id="KW-0677">Repeat</keyword>
<organism evidence="3 4">
    <name type="scientific">Flammeovirga agarivorans</name>
    <dbReference type="NCBI Taxonomy" id="2726742"/>
    <lineage>
        <taxon>Bacteria</taxon>
        <taxon>Pseudomonadati</taxon>
        <taxon>Bacteroidota</taxon>
        <taxon>Cytophagia</taxon>
        <taxon>Cytophagales</taxon>
        <taxon>Flammeovirgaceae</taxon>
        <taxon>Flammeovirga</taxon>
    </lineage>
</organism>
<dbReference type="EMBL" id="JABAIL010000002">
    <property type="protein sequence ID" value="NLR91344.1"/>
    <property type="molecule type" value="Genomic_DNA"/>
</dbReference>
<dbReference type="RefSeq" id="WP_168882035.1">
    <property type="nucleotide sequence ID" value="NZ_JABAIL010000002.1"/>
</dbReference>
<dbReference type="PANTHER" id="PTHR46708">
    <property type="entry name" value="TENASCIN"/>
    <property type="match status" value="1"/>
</dbReference>
<proteinExistence type="predicted"/>
<evidence type="ECO:0000256" key="1">
    <source>
        <dbReference type="ARBA" id="ARBA00022737"/>
    </source>
</evidence>
<dbReference type="InterPro" id="IPR013783">
    <property type="entry name" value="Ig-like_fold"/>
</dbReference>
<accession>A0A7X8SJE1</accession>
<feature type="domain" description="Fibronectin type-III" evidence="2">
    <location>
        <begin position="1085"/>
        <end position="1175"/>
    </location>
</feature>
<evidence type="ECO:0000313" key="3">
    <source>
        <dbReference type="EMBL" id="NLR91344.1"/>
    </source>
</evidence>
<protein>
    <submittedName>
        <fullName evidence="3">T9SS type A sorting domain-containing protein</fullName>
    </submittedName>
</protein>
<sequence>MKLTRQQCLGGIVVFFLLFELTTISNAQSTSPIDHIEEKGMVYSKFKRQKDDPEARARFEHMLIENPETHLIPENIEELEHAFAESVKWKNKNSRFRLIPHSPWRQRGPFNVGGRTRALAMDKYNENVLFAGGVAGGLWRSIDAGKSWVKVTTPTDRQSITCIIQDPRPSYANIWYYGAGEIYGNSASGGGASYRGNGIFKSTDGGISWNPIASTESDPTITEGNFQYVSRIDITGNGTLLVAHSNGVSRSTDNGKNWEVVLDYESVRFTEVLVRGEGTVFATIAGYGIFKSTDHGQTWNDITPTNLLSGNFQRIVMDYARSNPNVVMFFAHTPGGGINNHKLLKLLDNTGSWQDLSQNLPAFGGYVGNLSQGSYNQYVKIKPNNENVVFIGSTNLYRSDNGFTSPNNTYWIGGYSTKNNVSIYENHHPDNHELIFFSSNPDRVITAHDGGVSITSNVMNEKVEWEYLNNGYYTTQAYAIAIDEKTAGDNRLMAGFQDNGKWYSNTTDIKANWIEEYAGGDGCYVAIVPGEDTRYTSTQYGKILRFKGEDPQNPTDFDGIHPRDARGQLFVNPYILDHNDHNVMYYPAGNKLWLNRTLGDINSGYTFNGTRSGWKQYSNVATSGTITALDVSTSSANKLYIGTTNGSIYKVDNSLSETSQVSNISVDKGLSKGYVSCIAVDPKDEDHVLAVFSNYQVRSVFETKNAGQTWVHVTGNLEENEDGSGAGPSVRWIAFHQPENGESGIFLGTSVGLFYTSALSENTVWKQEGEQELGDAVISMIKTREDGLVAIGTHSNGIYTAYYGISDVPPSVKNQISKREYTVGDIKESFLLSDLFEDPNADKITYQVSSSNDQVATAQINGEYLEIIPSKNNVGEAEITLTASANSLSTVMYIDITVSSITATLVRQSLDQGSTYRSQFFTDFEAPIYSADDFIVPENTEWEVTGVKAYGHSSNDNETIVRVFIWEDDNGKPSSNAIYSSDDVTITQKTGSDILHMLDTPIVLPSGKYWITVAAVMSYAKDGSWYWKGYNGASTKGSPFHIIDPADLYRRDYIQWTSSAEISYANTDLAFDIFGTSENGEKPLAISILNAVARDNDVVDLSWEHISEVSGYNVYRSFSPDNGFEKVSTVDPTSNTWEDLSQKNEGATYYYQVKAFNASGVSNTSPIVSARINRIPNQVTELKSSFSLNRIEVEWKDESNDEDGFIIEYSLHPNKGFVPLERANRNATSYVIDNLPYGAMQYYIRVAAFNGAGVSSYNYTSSYSLLETPGNIYYEEISPSSLFISWKDNSALETGFLIEYSIDEGKTFPFSFTTNVNTENITLTDLLPNITYYFRLSAINGTNNGGLKSLSQLFVYTMGGSSGPLAPKNLIASKSADSVRLLWDDVIINELGFTVLRKGVNEVEFEEIAGLPYNTTQFTDRQIEEGEIYDYKVRSFNEIGEETSDTITVELPIFAPTDFTVMRKNNANYLKWKDNSQREEEYRVYRKHRDGSFMKLKSLPASEVSFVDYATQENSVYTYKVVALFNGAEVSSNTFTISTSDNVPQGLHSFNAVENTDGKITLSWIDDQKDGDTYKIFRKIQGSSDSTFIVQLEASQVTAIDNTAAPNMTYIYYIIEFNGAMPSSAVSTSIMTNIDATLPSMPANFTVTEDENGVMLTWKDMAENEMGYNLYRANLSGGTAKKIANLNPNAESYLDISADRDDEYRYLLTAYNSRGYAPQVETIFSMRTDEDLVLTPPSGFKAIDANTYVRLVWADDVNNEHGFKLYRKQEDGQDTLWIGSVTENVRSFHDEEELLIGDYTYYIASYNAKGESALSEYNFTKEAILANDESMVIGSSKIYPNPSSGYFNLILKDSWSQGASVDVFANDGRKVFQLDISTMFAELDLSHLYQGTYILLIHDGENQEHIKIVKE</sequence>
<dbReference type="InterPro" id="IPR026444">
    <property type="entry name" value="Secre_tail"/>
</dbReference>
<comment type="caution">
    <text evidence="3">The sequence shown here is derived from an EMBL/GenBank/DDBJ whole genome shotgun (WGS) entry which is preliminary data.</text>
</comment>
<dbReference type="SUPFAM" id="SSF110296">
    <property type="entry name" value="Oligoxyloglucan reducing end-specific cellobiohydrolase"/>
    <property type="match status" value="2"/>
</dbReference>
<dbReference type="InterPro" id="IPR050991">
    <property type="entry name" value="ECM_Regulatory_Proteins"/>
</dbReference>
<dbReference type="Pfam" id="PF00041">
    <property type="entry name" value="fn3"/>
    <property type="match status" value="1"/>
</dbReference>
<keyword evidence="4" id="KW-1185">Reference proteome</keyword>
<evidence type="ECO:0000313" key="4">
    <source>
        <dbReference type="Proteomes" id="UP000585050"/>
    </source>
</evidence>
<dbReference type="SMART" id="SM00060">
    <property type="entry name" value="FN3"/>
    <property type="match status" value="7"/>
</dbReference>
<dbReference type="SUPFAM" id="SSF49265">
    <property type="entry name" value="Fibronectin type III"/>
    <property type="match status" value="4"/>
</dbReference>
<dbReference type="CDD" id="cd15482">
    <property type="entry name" value="Sialidase_non-viral"/>
    <property type="match status" value="1"/>
</dbReference>
<feature type="domain" description="Fibronectin type-III" evidence="2">
    <location>
        <begin position="1363"/>
        <end position="1454"/>
    </location>
</feature>